<dbReference type="Pfam" id="PF00616">
    <property type="entry name" value="RasGAP"/>
    <property type="match status" value="2"/>
</dbReference>
<keyword evidence="1" id="KW-0343">GTPase activation</keyword>
<feature type="domain" description="Ras-GAP" evidence="4">
    <location>
        <begin position="1412"/>
        <end position="1604"/>
    </location>
</feature>
<dbReference type="Gene3D" id="2.30.29.30">
    <property type="entry name" value="Pleckstrin-homology domain (PH domain)/Phosphotyrosine-binding domain (PTB)"/>
    <property type="match status" value="1"/>
</dbReference>
<dbReference type="EMBL" id="MCGO01000002">
    <property type="protein sequence ID" value="ORY52851.1"/>
    <property type="molecule type" value="Genomic_DNA"/>
</dbReference>
<dbReference type="Proteomes" id="UP000193642">
    <property type="component" value="Unassembled WGS sequence"/>
</dbReference>
<dbReference type="Gene3D" id="3.40.525.10">
    <property type="entry name" value="CRAL-TRIO lipid binding domain"/>
    <property type="match status" value="1"/>
</dbReference>
<dbReference type="CDD" id="cd00170">
    <property type="entry name" value="SEC14"/>
    <property type="match status" value="1"/>
</dbReference>
<evidence type="ECO:0000256" key="2">
    <source>
        <dbReference type="ARBA" id="ARBA00022553"/>
    </source>
</evidence>
<feature type="region of interest" description="Disordered" evidence="3">
    <location>
        <begin position="1"/>
        <end position="23"/>
    </location>
</feature>
<dbReference type="PROSITE" id="PS50018">
    <property type="entry name" value="RAS_GTPASE_ACTIV_2"/>
    <property type="match status" value="1"/>
</dbReference>
<dbReference type="SUPFAM" id="SSF48350">
    <property type="entry name" value="GTPase activation domain, GAP"/>
    <property type="match status" value="1"/>
</dbReference>
<keyword evidence="7" id="KW-1185">Reference proteome</keyword>
<evidence type="ECO:0008006" key="8">
    <source>
        <dbReference type="Google" id="ProtNLM"/>
    </source>
</evidence>
<dbReference type="InterPro" id="IPR001936">
    <property type="entry name" value="RasGAP_dom"/>
</dbReference>
<accession>A0A1Y2D0P6</accession>
<keyword evidence="2" id="KW-0597">Phosphoprotein</keyword>
<comment type="caution">
    <text evidence="6">The sequence shown here is derived from an EMBL/GenBank/DDBJ whole genome shotgun (WGS) entry which is preliminary data.</text>
</comment>
<dbReference type="GO" id="GO:0005096">
    <property type="term" value="F:GTPase activator activity"/>
    <property type="evidence" value="ECO:0007669"/>
    <property type="project" value="UniProtKB-KW"/>
</dbReference>
<gene>
    <name evidence="6" type="ORF">BCR33DRAFT_845142</name>
</gene>
<feature type="compositionally biased region" description="Gly residues" evidence="3">
    <location>
        <begin position="1"/>
        <end position="16"/>
    </location>
</feature>
<reference evidence="6 7" key="1">
    <citation type="submission" date="2016-07" db="EMBL/GenBank/DDBJ databases">
        <title>Pervasive Adenine N6-methylation of Active Genes in Fungi.</title>
        <authorList>
            <consortium name="DOE Joint Genome Institute"/>
            <person name="Mondo S.J."/>
            <person name="Dannebaum R.O."/>
            <person name="Kuo R.C."/>
            <person name="Labutti K."/>
            <person name="Haridas S."/>
            <person name="Kuo A."/>
            <person name="Salamov A."/>
            <person name="Ahrendt S.R."/>
            <person name="Lipzen A."/>
            <person name="Sullivan W."/>
            <person name="Andreopoulos W.B."/>
            <person name="Clum A."/>
            <person name="Lindquist E."/>
            <person name="Daum C."/>
            <person name="Ramamoorthy G.K."/>
            <person name="Gryganskyi A."/>
            <person name="Culley D."/>
            <person name="Magnuson J.K."/>
            <person name="James T.Y."/>
            <person name="O'Malley M.A."/>
            <person name="Stajich J.E."/>
            <person name="Spatafora J.W."/>
            <person name="Visel A."/>
            <person name="Grigoriev I.V."/>
        </authorList>
    </citation>
    <scope>NUCLEOTIDE SEQUENCE [LARGE SCALE GENOMIC DNA]</scope>
    <source>
        <strain evidence="6 7">JEL800</strain>
    </source>
</reference>
<dbReference type="InterPro" id="IPR016024">
    <property type="entry name" value="ARM-type_fold"/>
</dbReference>
<dbReference type="InterPro" id="IPR039360">
    <property type="entry name" value="Ras_GTPase"/>
</dbReference>
<feature type="region of interest" description="Disordered" evidence="3">
    <location>
        <begin position="148"/>
        <end position="175"/>
    </location>
</feature>
<dbReference type="InterPro" id="IPR011993">
    <property type="entry name" value="PH-like_dom_sf"/>
</dbReference>
<evidence type="ECO:0000259" key="4">
    <source>
        <dbReference type="PROSITE" id="PS50018"/>
    </source>
</evidence>
<dbReference type="PANTHER" id="PTHR10194:SF142">
    <property type="entry name" value="NEUROFIBROMIN"/>
    <property type="match status" value="1"/>
</dbReference>
<dbReference type="OrthoDB" id="28245at2759"/>
<evidence type="ECO:0000259" key="5">
    <source>
        <dbReference type="PROSITE" id="PS50191"/>
    </source>
</evidence>
<proteinExistence type="predicted"/>
<organism evidence="6 7">
    <name type="scientific">Rhizoclosmatium globosum</name>
    <dbReference type="NCBI Taxonomy" id="329046"/>
    <lineage>
        <taxon>Eukaryota</taxon>
        <taxon>Fungi</taxon>
        <taxon>Fungi incertae sedis</taxon>
        <taxon>Chytridiomycota</taxon>
        <taxon>Chytridiomycota incertae sedis</taxon>
        <taxon>Chytridiomycetes</taxon>
        <taxon>Chytridiales</taxon>
        <taxon>Chytriomycetaceae</taxon>
        <taxon>Rhizoclosmatium</taxon>
    </lineage>
</organism>
<evidence type="ECO:0000256" key="3">
    <source>
        <dbReference type="SAM" id="MobiDB-lite"/>
    </source>
</evidence>
<dbReference type="STRING" id="329046.A0A1Y2D0P6"/>
<name>A0A1Y2D0P6_9FUNG</name>
<feature type="compositionally biased region" description="Acidic residues" evidence="3">
    <location>
        <begin position="153"/>
        <end position="162"/>
    </location>
</feature>
<dbReference type="InterPro" id="IPR001251">
    <property type="entry name" value="CRAL-TRIO_dom"/>
</dbReference>
<protein>
    <recommendedName>
        <fullName evidence="8">Ras-GAP domain-containing protein</fullName>
    </recommendedName>
</protein>
<evidence type="ECO:0000313" key="6">
    <source>
        <dbReference type="EMBL" id="ORY52851.1"/>
    </source>
</evidence>
<dbReference type="InterPro" id="IPR036865">
    <property type="entry name" value="CRAL-TRIO_dom_sf"/>
</dbReference>
<feature type="domain" description="CRAL-TRIO" evidence="5">
    <location>
        <begin position="1757"/>
        <end position="1903"/>
    </location>
</feature>
<dbReference type="SUPFAM" id="SSF52087">
    <property type="entry name" value="CRAL/TRIO domain"/>
    <property type="match status" value="1"/>
</dbReference>
<dbReference type="PROSITE" id="PS50191">
    <property type="entry name" value="CRAL_TRIO"/>
    <property type="match status" value="1"/>
</dbReference>
<dbReference type="PANTHER" id="PTHR10194">
    <property type="entry name" value="RAS GTPASE-ACTIVATING PROTEINS"/>
    <property type="match status" value="1"/>
</dbReference>
<evidence type="ECO:0000313" key="7">
    <source>
        <dbReference type="Proteomes" id="UP000193642"/>
    </source>
</evidence>
<evidence type="ECO:0000256" key="1">
    <source>
        <dbReference type="ARBA" id="ARBA00022468"/>
    </source>
</evidence>
<dbReference type="InterPro" id="IPR008936">
    <property type="entry name" value="Rho_GTPase_activation_prot"/>
</dbReference>
<sequence length="2906" mass="322848">MSAPGSGSGSGPGAGPGQPSPSSDVRLLLSLVESLSQRLPSTSGSSLALLEGDVFFSKTAKALVELCPWRLWDVVGSLSQLLSGEGGGGGSGSMSKFHSSKDTDTDVESDPTAINNLHSQLFVLRLIANCLAYYWKLYRETRGKQPASTLDISIDDDEDDVPDQSQQNPSHLTNPPALDESLANYLLSHLSTIFLTYLSEITLESISHPDFLRSLGFVDDRDVSPTPYTRIASFFTHSKSSSYLPNPSLFHTPAYPDIYLELQKEAGKIIFYLSASNWSLVLSKIRARLYTCTSSVSMEAASDSGLVAPGSSAGIIAFDVAELRFMEFLNLDLQRLPSLLIELNQCFKFLPKRVQYLTAIGIRKSIWNWIETHPHEFIDVQFNQRRVDGSPEVFFLTLNSLNDVTSRRRNLFWPTQMMLLALNPDLFVSTLMAVLGTPVHHATNPYKRTITKMSPDLSKRAENWFEAVRKAMRSKGSMAEVSLFCQVDLLKLIAVLAKPGAGPISDYYRAIIAPVDFDMRDKLFSKLESRPSGSMGVIQLPESGMTLDYRVPTEALTAIFKLNSFHSLRPLISGFFSSAAPGVYRVILIRSCYELASEDEIGGVNSSLAIPLRTLFLAQENVLKNAQAMLGMELDLKVGKSGLFAGKNAKKEKAIKMQAINDLTAEHFDLVYGTIKLWAKSPSLVIAQDNSILPLDDLCTVLYSLVNYTSHDDPYIRSKAGETLRAVFATEFVSVWDGSSANWRFPSGKPTEISMQFYWNTSSSVFGKLSALILTIPSEPLRLDAVVAEHPILKEMLNLLRDLLKSRTEFLKKNASLASIGSSSQERAQATIELEKLLLVLLCHPSTEIVSTAITCIGYLVEEMDATSILVTDEPGPSSRAPTPHQLGVLTSDEQPISMMQNLEVYRELRTLIGGVGLIASSRAMQRRVRNVIIKMEAPSLGALAAWEEIYGRWRDLFRPILGEAGVSDVGGVAIGDSNASLQDRGERQNYTAFLCAMGGVCHAASVEINRQTAQTDYMQGIPITKEAEFMDQPNKLNSDIQIAFSTAKKNVEDFIADLQTLMVCDNDVVREFVKNFLGTELNSGLFGILFSSCEANVTKFLGPDEINNRERNIFFVVQRKRPNEFHSKALAGGVNFGSLIFSFVQYLNGVQRNQSQSSFLLIRTKVCQLVEIVVAKKDIVGLRSEIRFKNLMLDFVLGWNAEISLRSMEDVNGRDESEGRRPANAELKMIRDLDLASMRALVAILDGLPLQVTPEAMVVFKTNDGSDDKFEGQNEFKEHLFHSYLDFFLKVLDKCRYVEALESKNLEAHPGNMVADTMSNYLTIRALSNLLAANIDIGLKYSLSMGYHDDSKTRASFMLVLTNLLESGGKQQFEGLGEEVEVTQNRYKRLVDMVVSPDELYVALAMGGISDVEDVAGILLSVFETRGEFSRLMTAAIQVEVDRTDYAPNLFRQNSMATRLLTVYSKKYGNEYLVNAIKPVLDELLVIRANLSFEIDPNKIAENELLDSNRKNVATLVNHLLDNLLGSDKFPAELRVVCAKLADIVGQRFPEHKTTAVGAFMFLRFINPLIVAPWTLNIVAPIQDRRLMRGLVLATKVIQNLANNLLFNSKEPFMEGLNDLLQENHKRVIDFLKHISEVDNATIAMVEERMAARQSNNISEFDLMRLHRVLQVNLDKVEISLTGSQTNLVLSKREIAKRKTKFAALAVLLTQLGPAPDKNKIQAKFHNVDVHSKNPTLFSDPSYTDFVKRVQSRSGYELALDKMKERGFFYESGVSREGNRVLYFIARRFKQHTINMDMFLYFVLTALAEFTATRFELVVDVTQFSTENEWDVSLIRRMMELVPEYIQSNLAALYIYRCNTGFSRYIKSVIRAVEIPICERVFFLSDEKEMSYFISPDEIRIPRSIVDSEKGIISKGDVQLISGLRESSPVTLRLSADFIHITHLKRQQVFGFEAMVTDVVKFADIRDVVASENLNEFSIKYIEKVGGVYGTGSIGDTTISTMTLSSTIKSRRGTLIADERTLRPNDVPGTLLNMAILNMGSRDPNLRLASYNLLYALSYSFDFKVRHQLLSTKGLCIPANDMQYVKAMSQKLAATEQHLTLEFLIEFVIGFNKSTVDQKIFCLEYLAPWLQNLNAFACAEHDVNGEVVHMKVKSLMKLLIEATVKEVELFHLIQTNLWLVIGKVDGMLPIVMEAFIQISINNGLASNYTQILTNTLRSIATANGEAVAKYIISRLLELAGSENMATLIAKGTWTEVAVLIRFLLMLSFDDVIDVEKYLPDIMHIITLTAGYGQPLIRGSKASFKPWKQQCGFEKHAYCLEVLSDAKFRTKFGIANSGEDSEAWFAGKNDLTVFFPVEASANEILEGISPQDLKDIATELVKVVNTGCGRAELAKTWKERWFELIVNTTFNFSYVQSRTFITLGALSRDNSSVDMLFRCTSSLMGYLALYEETELTALNVSITSCITDIIHGLPKTPETLHLLKSYFWLAMGLIQLSDVHIFSAGATLLKTIIQILDENGEFRALGFAETLKQSRSVADFSFAFTANVLKGLGQEKSRELTVSLLKLALEVSGRNPPDGVPETGHEYVADHCAGFIIPLLAVTPTSEIKELFKLGGVDEELLNFEWAVPKASKALANGEYVGLAGATLEADEHKFRDILECLTPLTDENRSILMLTLIVSVLEISELEAEAVFIYGFLAEATLQAPEIVFILYESLLPRMSEIVTGPNSPNLITSVHSIFQTMMARKAGNTTDQVNALNGVMSNINNVMGGFGVSANIAPGSIIRVPHHHQHQLQSQISHHYNSITSSLTDEIDDALNDFSLGREDGLRLSPMDGKGGAMVGPAPLPLCMNQQLLGYLQELGFTGVASSNSFDGAGIVEQKQICSIVVQLIRVVLVQLQQSSPPSP</sequence>
<dbReference type="SUPFAM" id="SSF48371">
    <property type="entry name" value="ARM repeat"/>
    <property type="match status" value="1"/>
</dbReference>
<dbReference type="SMART" id="SM00323">
    <property type="entry name" value="RasGAP"/>
    <property type="match status" value="1"/>
</dbReference>
<feature type="region of interest" description="Disordered" evidence="3">
    <location>
        <begin position="83"/>
        <end position="109"/>
    </location>
</feature>
<dbReference type="Gene3D" id="1.10.506.10">
    <property type="entry name" value="GTPase Activation - p120gap, domain 1"/>
    <property type="match status" value="2"/>
</dbReference>
<dbReference type="Pfam" id="PF13716">
    <property type="entry name" value="CRAL_TRIO_2"/>
    <property type="match status" value="1"/>
</dbReference>